<feature type="compositionally biased region" description="Polar residues" evidence="1">
    <location>
        <begin position="7"/>
        <end position="29"/>
    </location>
</feature>
<feature type="region of interest" description="Disordered" evidence="1">
    <location>
        <begin position="1"/>
        <end position="49"/>
    </location>
</feature>
<dbReference type="Proteomes" id="UP001165083">
    <property type="component" value="Unassembled WGS sequence"/>
</dbReference>
<proteinExistence type="predicted"/>
<dbReference type="EMBL" id="BSXW01000292">
    <property type="protein sequence ID" value="GMF17734.1"/>
    <property type="molecule type" value="Genomic_DNA"/>
</dbReference>
<name>A0A9W6TRG6_9STRA</name>
<evidence type="ECO:0000313" key="2">
    <source>
        <dbReference type="EMBL" id="GMF17734.1"/>
    </source>
</evidence>
<evidence type="ECO:0000313" key="3">
    <source>
        <dbReference type="Proteomes" id="UP001165083"/>
    </source>
</evidence>
<reference evidence="2" key="1">
    <citation type="submission" date="2023-04" db="EMBL/GenBank/DDBJ databases">
        <title>Phytophthora lilii NBRC 32176.</title>
        <authorList>
            <person name="Ichikawa N."/>
            <person name="Sato H."/>
            <person name="Tonouchi N."/>
        </authorList>
    </citation>
    <scope>NUCLEOTIDE SEQUENCE</scope>
    <source>
        <strain evidence="2">NBRC 32176</strain>
    </source>
</reference>
<comment type="caution">
    <text evidence="2">The sequence shown here is derived from an EMBL/GenBank/DDBJ whole genome shotgun (WGS) entry which is preliminary data.</text>
</comment>
<protein>
    <submittedName>
        <fullName evidence="2">Unnamed protein product</fullName>
    </submittedName>
</protein>
<organism evidence="2 3">
    <name type="scientific">Phytophthora lilii</name>
    <dbReference type="NCBI Taxonomy" id="2077276"/>
    <lineage>
        <taxon>Eukaryota</taxon>
        <taxon>Sar</taxon>
        <taxon>Stramenopiles</taxon>
        <taxon>Oomycota</taxon>
        <taxon>Peronosporomycetes</taxon>
        <taxon>Peronosporales</taxon>
        <taxon>Peronosporaceae</taxon>
        <taxon>Phytophthora</taxon>
    </lineage>
</organism>
<keyword evidence="3" id="KW-1185">Reference proteome</keyword>
<dbReference type="AlphaFoldDB" id="A0A9W6TRG6"/>
<feature type="region of interest" description="Disordered" evidence="1">
    <location>
        <begin position="186"/>
        <end position="210"/>
    </location>
</feature>
<gene>
    <name evidence="2" type="ORF">Plil01_000654400</name>
</gene>
<evidence type="ECO:0000256" key="1">
    <source>
        <dbReference type="SAM" id="MobiDB-lite"/>
    </source>
</evidence>
<accession>A0A9W6TRG6</accession>
<sequence length="239" mass="25971">MHRDAASTATNDAQVTTVSITPGRSSRPPTTKRRVTAQPTPSPTVFGRRNGHSVIQTEVTTAMNLEILALSTNLLVVVTANLDDPVATHRTDAIGEGWNVANSSSCSARCRVLVETENERYTTSKCRLSSLRRWPLYLGCGDWAGNALYCILGNKLEDKTASRWVLMDKKANVSVVVAVDGDEYEDESDGSAEMAVSHTPPPPNRQKTAVRRTKAATRVVKAVEVHCPVTRTQSVGDPR</sequence>